<evidence type="ECO:0000256" key="1">
    <source>
        <dbReference type="ARBA" id="ARBA00022723"/>
    </source>
</evidence>
<dbReference type="Proteomes" id="UP000799539">
    <property type="component" value="Unassembled WGS sequence"/>
</dbReference>
<dbReference type="GO" id="GO:0000785">
    <property type="term" value="C:chromatin"/>
    <property type="evidence" value="ECO:0007669"/>
    <property type="project" value="TreeGrafter"/>
</dbReference>
<keyword evidence="9" id="KW-1185">Reference proteome</keyword>
<reference evidence="8" key="1">
    <citation type="journal article" date="2020" name="Stud. Mycol.">
        <title>101 Dothideomycetes genomes: a test case for predicting lifestyles and emergence of pathogens.</title>
        <authorList>
            <person name="Haridas S."/>
            <person name="Albert R."/>
            <person name="Binder M."/>
            <person name="Bloem J."/>
            <person name="Labutti K."/>
            <person name="Salamov A."/>
            <person name="Andreopoulos B."/>
            <person name="Baker S."/>
            <person name="Barry K."/>
            <person name="Bills G."/>
            <person name="Bluhm B."/>
            <person name="Cannon C."/>
            <person name="Castanera R."/>
            <person name="Culley D."/>
            <person name="Daum C."/>
            <person name="Ezra D."/>
            <person name="Gonzalez J."/>
            <person name="Henrissat B."/>
            <person name="Kuo A."/>
            <person name="Liang C."/>
            <person name="Lipzen A."/>
            <person name="Lutzoni F."/>
            <person name="Magnuson J."/>
            <person name="Mondo S."/>
            <person name="Nolan M."/>
            <person name="Ohm R."/>
            <person name="Pangilinan J."/>
            <person name="Park H.-J."/>
            <person name="Ramirez L."/>
            <person name="Alfaro M."/>
            <person name="Sun H."/>
            <person name="Tritt A."/>
            <person name="Yoshinaga Y."/>
            <person name="Zwiers L.-H."/>
            <person name="Turgeon B."/>
            <person name="Goodwin S."/>
            <person name="Spatafora J."/>
            <person name="Crous P."/>
            <person name="Grigoriev I."/>
        </authorList>
    </citation>
    <scope>NUCLEOTIDE SEQUENCE</scope>
    <source>
        <strain evidence="8">SCOH1-5</strain>
    </source>
</reference>
<dbReference type="PROSITE" id="PS00028">
    <property type="entry name" value="ZINC_FINGER_C2H2_1"/>
    <property type="match status" value="2"/>
</dbReference>
<dbReference type="PROSITE" id="PS50157">
    <property type="entry name" value="ZINC_FINGER_C2H2_2"/>
    <property type="match status" value="2"/>
</dbReference>
<dbReference type="InterPro" id="IPR013087">
    <property type="entry name" value="Znf_C2H2_type"/>
</dbReference>
<dbReference type="Pfam" id="PF00096">
    <property type="entry name" value="zf-C2H2"/>
    <property type="match status" value="2"/>
</dbReference>
<dbReference type="SMART" id="SM00355">
    <property type="entry name" value="ZnF_C2H2"/>
    <property type="match status" value="2"/>
</dbReference>
<organism evidence="8 9">
    <name type="scientific">Cercospora zeae-maydis SCOH1-5</name>
    <dbReference type="NCBI Taxonomy" id="717836"/>
    <lineage>
        <taxon>Eukaryota</taxon>
        <taxon>Fungi</taxon>
        <taxon>Dikarya</taxon>
        <taxon>Ascomycota</taxon>
        <taxon>Pezizomycotina</taxon>
        <taxon>Dothideomycetes</taxon>
        <taxon>Dothideomycetidae</taxon>
        <taxon>Mycosphaerellales</taxon>
        <taxon>Mycosphaerellaceae</taxon>
        <taxon>Cercospora</taxon>
    </lineage>
</organism>
<evidence type="ECO:0000256" key="6">
    <source>
        <dbReference type="PROSITE-ProRule" id="PRU00042"/>
    </source>
</evidence>
<evidence type="ECO:0000313" key="9">
    <source>
        <dbReference type="Proteomes" id="UP000799539"/>
    </source>
</evidence>
<evidence type="ECO:0000256" key="4">
    <source>
        <dbReference type="ARBA" id="ARBA00022833"/>
    </source>
</evidence>
<dbReference type="OrthoDB" id="8922241at2759"/>
<accession>A0A6A6F8L0</accession>
<feature type="domain" description="C2H2-type" evidence="7">
    <location>
        <begin position="46"/>
        <end position="68"/>
    </location>
</feature>
<evidence type="ECO:0000256" key="2">
    <source>
        <dbReference type="ARBA" id="ARBA00022737"/>
    </source>
</evidence>
<protein>
    <recommendedName>
        <fullName evidence="5">C2H2 type master regulator of conidiophore development brlA</fullName>
    </recommendedName>
</protein>
<gene>
    <name evidence="8" type="ORF">CERZMDRAFT_9436</name>
</gene>
<dbReference type="Gene3D" id="3.30.160.60">
    <property type="entry name" value="Classic Zinc Finger"/>
    <property type="match status" value="2"/>
</dbReference>
<evidence type="ECO:0000259" key="7">
    <source>
        <dbReference type="PROSITE" id="PS50157"/>
    </source>
</evidence>
<dbReference type="AlphaFoldDB" id="A0A6A6F8L0"/>
<dbReference type="PANTHER" id="PTHR14003:SF19">
    <property type="entry name" value="YY2 TRANSCRIPTION FACTOR"/>
    <property type="match status" value="1"/>
</dbReference>
<dbReference type="GO" id="GO:0000981">
    <property type="term" value="F:DNA-binding transcription factor activity, RNA polymerase II-specific"/>
    <property type="evidence" value="ECO:0007669"/>
    <property type="project" value="TreeGrafter"/>
</dbReference>
<dbReference type="GO" id="GO:0008270">
    <property type="term" value="F:zinc ion binding"/>
    <property type="evidence" value="ECO:0007669"/>
    <property type="project" value="UniProtKB-KW"/>
</dbReference>
<dbReference type="PANTHER" id="PTHR14003">
    <property type="entry name" value="TRANSCRIPTIONAL REPRESSOR PROTEIN YY"/>
    <property type="match status" value="1"/>
</dbReference>
<dbReference type="EMBL" id="ML992686">
    <property type="protein sequence ID" value="KAF2209621.1"/>
    <property type="molecule type" value="Genomic_DNA"/>
</dbReference>
<dbReference type="GO" id="GO:0005667">
    <property type="term" value="C:transcription regulator complex"/>
    <property type="evidence" value="ECO:0007669"/>
    <property type="project" value="TreeGrafter"/>
</dbReference>
<dbReference type="SUPFAM" id="SSF57667">
    <property type="entry name" value="beta-beta-alpha zinc fingers"/>
    <property type="match status" value="1"/>
</dbReference>
<name>A0A6A6F8L0_9PEZI</name>
<dbReference type="InterPro" id="IPR036236">
    <property type="entry name" value="Znf_C2H2_sf"/>
</dbReference>
<dbReference type="GO" id="GO:0000978">
    <property type="term" value="F:RNA polymerase II cis-regulatory region sequence-specific DNA binding"/>
    <property type="evidence" value="ECO:0007669"/>
    <property type="project" value="TreeGrafter"/>
</dbReference>
<keyword evidence="1" id="KW-0479">Metal-binding</keyword>
<sequence>SATKKRRREPKILAGYHCSFTGCDKAFDHQGELTKHEKVHSTDRPHVCVPCGKGFFYPKDLRRHERTH</sequence>
<keyword evidence="4" id="KW-0862">Zinc</keyword>
<feature type="non-terminal residue" evidence="8">
    <location>
        <position position="68"/>
    </location>
</feature>
<evidence type="ECO:0000256" key="5">
    <source>
        <dbReference type="ARBA" id="ARBA00044085"/>
    </source>
</evidence>
<feature type="non-terminal residue" evidence="8">
    <location>
        <position position="1"/>
    </location>
</feature>
<evidence type="ECO:0000313" key="8">
    <source>
        <dbReference type="EMBL" id="KAF2209621.1"/>
    </source>
</evidence>
<dbReference type="FunFam" id="3.30.160.60:FF:000184">
    <property type="entry name" value="Zinc finger protein 333"/>
    <property type="match status" value="1"/>
</dbReference>
<proteinExistence type="predicted"/>
<feature type="domain" description="C2H2-type" evidence="7">
    <location>
        <begin position="16"/>
        <end position="45"/>
    </location>
</feature>
<evidence type="ECO:0000256" key="3">
    <source>
        <dbReference type="ARBA" id="ARBA00022771"/>
    </source>
</evidence>
<keyword evidence="3 6" id="KW-0863">Zinc-finger</keyword>
<keyword evidence="2" id="KW-0677">Repeat</keyword>